<sequence>MSQLKKDSNEALSVTYHPGFACNLTCSYCYQIDSNGLRPQNKRDKTITTEQMASFLAGYARDMRKSEFSVTYLGGEPLLYIKDILEFHRCLSGFMPINGSFLVTNGVLINEENIKYLKMIDCYTIQITLDGSEDVHNMYRKTKSGWGSYRKIVDSIRLLLQEDFYVSIRINVTSVSVNSIESLLDDLYINLGHPNNMSIYFALIDNTNMYHDSIKESNEYIDKYVNAYRVAVKKGFKVSRPGHSGYCSTCRTPRSELGYQPEGVVLTSSGKLYSCWDSAGQQSMEVGNVIDGYNPAAYEKSWVQCGYLDCNKLSQREAINSVILMLKDEFNMTL</sequence>
<dbReference type="InterPro" id="IPR013785">
    <property type="entry name" value="Aldolase_TIM"/>
</dbReference>
<evidence type="ECO:0000256" key="3">
    <source>
        <dbReference type="ARBA" id="ARBA00023004"/>
    </source>
</evidence>
<dbReference type="GO" id="GO:0016491">
    <property type="term" value="F:oxidoreductase activity"/>
    <property type="evidence" value="ECO:0007669"/>
    <property type="project" value="InterPro"/>
</dbReference>
<keyword evidence="3" id="KW-0408">Iron</keyword>
<evidence type="ECO:0000259" key="6">
    <source>
        <dbReference type="PROSITE" id="PS51918"/>
    </source>
</evidence>
<evidence type="ECO:0000256" key="2">
    <source>
        <dbReference type="ARBA" id="ARBA00022723"/>
    </source>
</evidence>
<comment type="caution">
    <text evidence="7">The sequence shown here is derived from an EMBL/GenBank/DDBJ whole genome shotgun (WGS) entry which is preliminary data.</text>
</comment>
<evidence type="ECO:0000256" key="1">
    <source>
        <dbReference type="ARBA" id="ARBA00022691"/>
    </source>
</evidence>
<dbReference type="EMBL" id="JAGZXI010000012">
    <property type="protein sequence ID" value="MBS6635587.1"/>
    <property type="molecule type" value="Genomic_DNA"/>
</dbReference>
<evidence type="ECO:0000256" key="5">
    <source>
        <dbReference type="ARBA" id="ARBA00023601"/>
    </source>
</evidence>
<dbReference type="SMART" id="SM00729">
    <property type="entry name" value="Elp3"/>
    <property type="match status" value="1"/>
</dbReference>
<evidence type="ECO:0000313" key="7">
    <source>
        <dbReference type="EMBL" id="MBS6635587.1"/>
    </source>
</evidence>
<keyword evidence="2" id="KW-0479">Metal-binding</keyword>
<keyword evidence="4" id="KW-0411">Iron-sulfur</keyword>
<comment type="similarity">
    <text evidence="5">Belongs to the radical SAM superfamily. Anaerobic sulfatase-maturating enzyme family.</text>
</comment>
<organism evidence="7 8">
    <name type="scientific">Rothia mucilaginosa</name>
    <dbReference type="NCBI Taxonomy" id="43675"/>
    <lineage>
        <taxon>Bacteria</taxon>
        <taxon>Bacillati</taxon>
        <taxon>Actinomycetota</taxon>
        <taxon>Actinomycetes</taxon>
        <taxon>Micrococcales</taxon>
        <taxon>Micrococcaceae</taxon>
        <taxon>Rothia</taxon>
    </lineage>
</organism>
<proteinExistence type="inferred from homology"/>
<dbReference type="InterPro" id="IPR006638">
    <property type="entry name" value="Elp3/MiaA/NifB-like_rSAM"/>
</dbReference>
<protein>
    <submittedName>
        <fullName evidence="7">Radical SAM protein</fullName>
    </submittedName>
</protein>
<dbReference type="PANTHER" id="PTHR43273:SF3">
    <property type="entry name" value="ANAEROBIC SULFATASE-MATURATING ENZYME HOMOLOG ASLB-RELATED"/>
    <property type="match status" value="1"/>
</dbReference>
<dbReference type="AlphaFoldDB" id="A0A943Y4H3"/>
<dbReference type="RefSeq" id="WP_303953665.1">
    <property type="nucleotide sequence ID" value="NZ_JAGZXI010000012.1"/>
</dbReference>
<dbReference type="SUPFAM" id="SSF102114">
    <property type="entry name" value="Radical SAM enzymes"/>
    <property type="match status" value="1"/>
</dbReference>
<dbReference type="GO" id="GO:0046872">
    <property type="term" value="F:metal ion binding"/>
    <property type="evidence" value="ECO:0007669"/>
    <property type="project" value="UniProtKB-KW"/>
</dbReference>
<accession>A0A943Y4H3</accession>
<name>A0A943Y4H3_9MICC</name>
<dbReference type="InterPro" id="IPR023867">
    <property type="entry name" value="Sulphatase_maturase_rSAM"/>
</dbReference>
<dbReference type="InterPro" id="IPR007197">
    <property type="entry name" value="rSAM"/>
</dbReference>
<dbReference type="GO" id="GO:0051536">
    <property type="term" value="F:iron-sulfur cluster binding"/>
    <property type="evidence" value="ECO:0007669"/>
    <property type="project" value="UniProtKB-KW"/>
</dbReference>
<dbReference type="PROSITE" id="PS51918">
    <property type="entry name" value="RADICAL_SAM"/>
    <property type="match status" value="1"/>
</dbReference>
<reference evidence="7" key="1">
    <citation type="submission" date="2021-02" db="EMBL/GenBank/DDBJ databases">
        <title>Infant gut strain persistence is associated with maternal origin, phylogeny, and functional potential including surface adhesion and iron acquisition.</title>
        <authorList>
            <person name="Lou Y.C."/>
        </authorList>
    </citation>
    <scope>NUCLEOTIDE SEQUENCE</scope>
    <source>
        <strain evidence="7">L1_008_092G1_dasL1_008_092G1_concoct_16</strain>
    </source>
</reference>
<dbReference type="CDD" id="cd01335">
    <property type="entry name" value="Radical_SAM"/>
    <property type="match status" value="1"/>
</dbReference>
<dbReference type="Pfam" id="PF04055">
    <property type="entry name" value="Radical_SAM"/>
    <property type="match status" value="1"/>
</dbReference>
<dbReference type="InterPro" id="IPR058240">
    <property type="entry name" value="rSAM_sf"/>
</dbReference>
<evidence type="ECO:0000256" key="4">
    <source>
        <dbReference type="ARBA" id="ARBA00023014"/>
    </source>
</evidence>
<evidence type="ECO:0000313" key="8">
    <source>
        <dbReference type="Proteomes" id="UP000739069"/>
    </source>
</evidence>
<dbReference type="Proteomes" id="UP000739069">
    <property type="component" value="Unassembled WGS sequence"/>
</dbReference>
<gene>
    <name evidence="7" type="ORF">KH265_08105</name>
</gene>
<dbReference type="Gene3D" id="3.20.20.70">
    <property type="entry name" value="Aldolase class I"/>
    <property type="match status" value="1"/>
</dbReference>
<dbReference type="PANTHER" id="PTHR43273">
    <property type="entry name" value="ANAEROBIC SULFATASE-MATURATING ENZYME HOMOLOG ASLB-RELATED"/>
    <property type="match status" value="1"/>
</dbReference>
<dbReference type="SFLD" id="SFLDS00029">
    <property type="entry name" value="Radical_SAM"/>
    <property type="match status" value="1"/>
</dbReference>
<dbReference type="SFLD" id="SFLDG01067">
    <property type="entry name" value="SPASM/twitch_domain_containing"/>
    <property type="match status" value="1"/>
</dbReference>
<keyword evidence="1" id="KW-0949">S-adenosyl-L-methionine</keyword>
<feature type="domain" description="Radical SAM core" evidence="6">
    <location>
        <begin position="6"/>
        <end position="241"/>
    </location>
</feature>